<dbReference type="InterPro" id="IPR003378">
    <property type="entry name" value="Fringe-like_glycosylTrfase"/>
</dbReference>
<comment type="similarity">
    <text evidence="4">Belongs to the glycosyltransferase 31 family. Beta3-Gal-T subfamily.</text>
</comment>
<comment type="cofactor">
    <cofactor evidence="1">
        <name>Mn(2+)</name>
        <dbReference type="ChEBI" id="CHEBI:29035"/>
    </cofactor>
</comment>
<protein>
    <recommendedName>
        <fullName evidence="18">Glycoprotein-N-acetylgalactosamine 3-beta-galactosyltransferase 1</fullName>
        <ecNumber evidence="6">2.4.1.122</ecNumber>
    </recommendedName>
</protein>
<name>A0AAD9UGY6_RIDPI</name>
<dbReference type="GO" id="GO:0016020">
    <property type="term" value="C:membrane"/>
    <property type="evidence" value="ECO:0007669"/>
    <property type="project" value="UniProtKB-SubCell"/>
</dbReference>
<keyword evidence="22" id="KW-1185">Reference proteome</keyword>
<comment type="pathway">
    <text evidence="3">Protein modification; protein glycosylation.</text>
</comment>
<organism evidence="21 22">
    <name type="scientific">Ridgeia piscesae</name>
    <name type="common">Tubeworm</name>
    <dbReference type="NCBI Taxonomy" id="27915"/>
    <lineage>
        <taxon>Eukaryota</taxon>
        <taxon>Metazoa</taxon>
        <taxon>Spiralia</taxon>
        <taxon>Lophotrochozoa</taxon>
        <taxon>Annelida</taxon>
        <taxon>Polychaeta</taxon>
        <taxon>Sedentaria</taxon>
        <taxon>Canalipalpata</taxon>
        <taxon>Sabellida</taxon>
        <taxon>Siboglinidae</taxon>
        <taxon>Ridgeia</taxon>
    </lineage>
</organism>
<evidence type="ECO:0000256" key="2">
    <source>
        <dbReference type="ARBA" id="ARBA00004606"/>
    </source>
</evidence>
<comment type="subcellular location">
    <subcellularLocation>
        <location evidence="2">Membrane</location>
        <topology evidence="2">Single-pass type II membrane protein</topology>
    </subcellularLocation>
</comment>
<dbReference type="Gene3D" id="3.90.550.50">
    <property type="match status" value="3"/>
</dbReference>
<keyword evidence="7" id="KW-0328">Glycosyltransferase</keyword>
<comment type="caution">
    <text evidence="21">The sequence shown here is derived from an EMBL/GenBank/DDBJ whole genome shotgun (WGS) entry which is preliminary data.</text>
</comment>
<dbReference type="GO" id="GO:0016263">
    <property type="term" value="F:glycoprotein-N-acetylgalactosamine 3-beta-galactosyltransferase activity"/>
    <property type="evidence" value="ECO:0007669"/>
    <property type="project" value="UniProtKB-EC"/>
</dbReference>
<feature type="domain" description="Fringe-like glycosyltransferase" evidence="20">
    <location>
        <begin position="10"/>
        <end position="171"/>
    </location>
</feature>
<keyword evidence="10" id="KW-0479">Metal-binding</keyword>
<keyword evidence="11" id="KW-0547">Nucleotide-binding</keyword>
<dbReference type="Pfam" id="PF02434">
    <property type="entry name" value="Fringe"/>
    <property type="match status" value="3"/>
</dbReference>
<evidence type="ECO:0000313" key="21">
    <source>
        <dbReference type="EMBL" id="KAK2188781.1"/>
    </source>
</evidence>
<dbReference type="InterPro" id="IPR026050">
    <property type="entry name" value="C1GALT1/C1GALT1_chp1"/>
</dbReference>
<evidence type="ECO:0000256" key="6">
    <source>
        <dbReference type="ARBA" id="ARBA00012557"/>
    </source>
</evidence>
<gene>
    <name evidence="21" type="ORF">NP493_123g08039</name>
</gene>
<dbReference type="GO" id="GO:0030145">
    <property type="term" value="F:manganese ion binding"/>
    <property type="evidence" value="ECO:0007669"/>
    <property type="project" value="UniProtKB-ARBA"/>
</dbReference>
<evidence type="ECO:0000256" key="8">
    <source>
        <dbReference type="ARBA" id="ARBA00022679"/>
    </source>
</evidence>
<dbReference type="EC" id="2.4.1.122" evidence="6"/>
<evidence type="ECO:0000256" key="12">
    <source>
        <dbReference type="ARBA" id="ARBA00022968"/>
    </source>
</evidence>
<comment type="function">
    <text evidence="19">Glycosyltransferase that generates the core 1 O-glycan Gal-beta1-3GalNAc-alpha1-Ser/Thr (T antigen), which is a precursor for many extended O-glycans in glycoproteins.</text>
</comment>
<evidence type="ECO:0000256" key="14">
    <source>
        <dbReference type="ARBA" id="ARBA00023136"/>
    </source>
</evidence>
<evidence type="ECO:0000256" key="15">
    <source>
        <dbReference type="ARBA" id="ARBA00023157"/>
    </source>
</evidence>
<keyword evidence="13" id="KW-1133">Transmembrane helix</keyword>
<evidence type="ECO:0000256" key="19">
    <source>
        <dbReference type="ARBA" id="ARBA00059245"/>
    </source>
</evidence>
<evidence type="ECO:0000256" key="1">
    <source>
        <dbReference type="ARBA" id="ARBA00001936"/>
    </source>
</evidence>
<keyword evidence="15" id="KW-1015">Disulfide bond</keyword>
<keyword evidence="14" id="KW-0472">Membrane</keyword>
<keyword evidence="12" id="KW-0735">Signal-anchor</keyword>
<comment type="subunit">
    <text evidence="5">Homodimer; disulfide-linked.</text>
</comment>
<evidence type="ECO:0000256" key="13">
    <source>
        <dbReference type="ARBA" id="ARBA00022989"/>
    </source>
</evidence>
<dbReference type="GO" id="GO:0000166">
    <property type="term" value="F:nucleotide binding"/>
    <property type="evidence" value="ECO:0007669"/>
    <property type="project" value="UniProtKB-KW"/>
</dbReference>
<evidence type="ECO:0000256" key="5">
    <source>
        <dbReference type="ARBA" id="ARBA00011748"/>
    </source>
</evidence>
<dbReference type="AlphaFoldDB" id="A0AAD9UGY6"/>
<keyword evidence="17" id="KW-0464">Manganese</keyword>
<proteinExistence type="inferred from homology"/>
<dbReference type="FunFam" id="3.90.550.50:FF:000017">
    <property type="entry name" value="Glycoprotein-N-acetylgalactosamine 3-beta-galactosyltransferase 1"/>
    <property type="match status" value="2"/>
</dbReference>
<keyword evidence="8" id="KW-0808">Transferase</keyword>
<dbReference type="Proteomes" id="UP001209878">
    <property type="component" value="Unassembled WGS sequence"/>
</dbReference>
<evidence type="ECO:0000256" key="9">
    <source>
        <dbReference type="ARBA" id="ARBA00022692"/>
    </source>
</evidence>
<evidence type="ECO:0000256" key="16">
    <source>
        <dbReference type="ARBA" id="ARBA00023180"/>
    </source>
</evidence>
<evidence type="ECO:0000256" key="17">
    <source>
        <dbReference type="ARBA" id="ARBA00023211"/>
    </source>
</evidence>
<accession>A0AAD9UGY6</accession>
<dbReference type="PANTHER" id="PTHR23033:SF14">
    <property type="entry name" value="GLYCOPROTEIN-N-ACETYLGALACTOSAMINE 3-BETA-GALACTOSYLTRANSFERASE 1-RELATED"/>
    <property type="match status" value="1"/>
</dbReference>
<evidence type="ECO:0000313" key="22">
    <source>
        <dbReference type="Proteomes" id="UP001209878"/>
    </source>
</evidence>
<keyword evidence="9" id="KW-0812">Transmembrane</keyword>
<dbReference type="EMBL" id="JAODUO010000123">
    <property type="protein sequence ID" value="KAK2188781.1"/>
    <property type="molecule type" value="Genomic_DNA"/>
</dbReference>
<evidence type="ECO:0000256" key="4">
    <source>
        <dbReference type="ARBA" id="ARBA00006462"/>
    </source>
</evidence>
<evidence type="ECO:0000256" key="7">
    <source>
        <dbReference type="ARBA" id="ARBA00022676"/>
    </source>
</evidence>
<evidence type="ECO:0000256" key="18">
    <source>
        <dbReference type="ARBA" id="ARBA00040898"/>
    </source>
</evidence>
<evidence type="ECO:0000256" key="3">
    <source>
        <dbReference type="ARBA" id="ARBA00004922"/>
    </source>
</evidence>
<sequence>MTSEKNLYTKAVHVRATWTRRCNKVLFASEHKNAGFPTIDINVKPGREHLTMKTMKAFDYVYKHHYNDADWFMKADDDTYVFVENLRYFLSSQNASEPVYFGHTYMQAMKQGYNRGGPGYVVSREALRKFATRKKGLCDDDFGPEDIKFGRCMEMLGVEIGYTTDSMHRRRFHTTPAILSPRLLEQGNYTGEDGALCELINLNTYTISLHELQPYQMYAIEYLVYHLKTYGTTRAYQKERTPTRWNYEVSSEPDLYNRVRVLCWVMTSEKNLYTKAVHVRATWTRRFNKVLFASDHKNAGFPTIDINVKPGRGHLTMKTMTTFDYVYKHHYNDADWFMKADDDTYVFVENLRYFLSSQNASKPVYFGYKYMHAMKQGYNGGGPGYVVSREALRRFAAREKGLCDDDLGAEDIKFGRCMELLGVKIGDTRDSMNRNRFHVTAVILSPRSLEQGIFTGKESTLRTMNGLSTYTISLHKLEPYQMYAIEYLVYHLKTYPVEISDKVSSEPDLYNRVRVLCWVMTSEKNLYTKAVHVRATWTRRFNKVLFASEHKNANFPTIDINVKAGRAHLTMKTMTTFDYVYKHHYNDADWFMKADDDTYVFVENLRYFLSSQNASEPVYFGRTFLQATKQGYNGGGPGYVVSREALRRFAAREKGLCDDDLGAEDIKFGRCMELLGVKIGNTRDSMNRRRFHVNPAIFSPRLLEHGSHTGKDGALQV</sequence>
<evidence type="ECO:0000259" key="20">
    <source>
        <dbReference type="Pfam" id="PF02434"/>
    </source>
</evidence>
<reference evidence="21" key="1">
    <citation type="journal article" date="2023" name="Mol. Biol. Evol.">
        <title>Third-Generation Sequencing Reveals the Adaptive Role of the Epigenome in Three Deep-Sea Polychaetes.</title>
        <authorList>
            <person name="Perez M."/>
            <person name="Aroh O."/>
            <person name="Sun Y."/>
            <person name="Lan Y."/>
            <person name="Juniper S.K."/>
            <person name="Young C.R."/>
            <person name="Angers B."/>
            <person name="Qian P.Y."/>
        </authorList>
    </citation>
    <scope>NUCLEOTIDE SEQUENCE</scope>
    <source>
        <strain evidence="21">R07B-5</strain>
    </source>
</reference>
<feature type="domain" description="Fringe-like glycosyltransferase" evidence="20">
    <location>
        <begin position="518"/>
        <end position="680"/>
    </location>
</feature>
<feature type="domain" description="Fringe-like glycosyltransferase" evidence="20">
    <location>
        <begin position="264"/>
        <end position="425"/>
    </location>
</feature>
<keyword evidence="16" id="KW-0325">Glycoprotein</keyword>
<evidence type="ECO:0000256" key="11">
    <source>
        <dbReference type="ARBA" id="ARBA00022741"/>
    </source>
</evidence>
<evidence type="ECO:0000256" key="10">
    <source>
        <dbReference type="ARBA" id="ARBA00022723"/>
    </source>
</evidence>
<dbReference type="PANTHER" id="PTHR23033">
    <property type="entry name" value="BETA1,3-GALACTOSYLTRANSFERASE"/>
    <property type="match status" value="1"/>
</dbReference>